<dbReference type="Proteomes" id="UP001189143">
    <property type="component" value="Unassembled WGS sequence"/>
</dbReference>
<evidence type="ECO:0000313" key="3">
    <source>
        <dbReference type="Proteomes" id="UP000789738"/>
    </source>
</evidence>
<organism evidence="1 3">
    <name type="scientific">Clostridium neonatale</name>
    <dbReference type="NCBI Taxonomy" id="137838"/>
    <lineage>
        <taxon>Bacteria</taxon>
        <taxon>Bacillati</taxon>
        <taxon>Bacillota</taxon>
        <taxon>Clostridia</taxon>
        <taxon>Eubacteriales</taxon>
        <taxon>Clostridiaceae</taxon>
        <taxon>Clostridium</taxon>
    </lineage>
</organism>
<dbReference type="EMBL" id="CAMTCP010000144">
    <property type="protein sequence ID" value="CAI3573962.1"/>
    <property type="molecule type" value="Genomic_DNA"/>
</dbReference>
<evidence type="ECO:0000313" key="1">
    <source>
        <dbReference type="EMBL" id="CAG9702966.1"/>
    </source>
</evidence>
<reference evidence="1" key="1">
    <citation type="submission" date="2021-10" db="EMBL/GenBank/DDBJ databases">
        <authorList>
            <person name="Mesa V."/>
        </authorList>
    </citation>
    <scope>NUCLEOTIDE SEQUENCE</scope>
    <source>
        <strain evidence="1">CC3_PB</strain>
    </source>
</reference>
<dbReference type="EMBL" id="CAKJVE010000004">
    <property type="protein sequence ID" value="CAG9702966.1"/>
    <property type="molecule type" value="Genomic_DNA"/>
</dbReference>
<sequence>MRFYIDYIDFIDRVNIDGKINHKWRQFAQR</sequence>
<reference evidence="2" key="2">
    <citation type="submission" date="2022-10" db="EMBL/GenBank/DDBJ databases">
        <authorList>
            <person name="Aires J."/>
            <person name="Mesa V."/>
        </authorList>
    </citation>
    <scope>NUCLEOTIDE SEQUENCE</scope>
    <source>
        <strain evidence="2">Clostridium neonatale JD116</strain>
    </source>
</reference>
<accession>A0AA86MLT7</accession>
<dbReference type="Proteomes" id="UP000789738">
    <property type="component" value="Unassembled WGS sequence"/>
</dbReference>
<evidence type="ECO:0000313" key="2">
    <source>
        <dbReference type="EMBL" id="CAI3573962.1"/>
    </source>
</evidence>
<gene>
    <name evidence="2" type="ORF">CNEO2_220042</name>
    <name evidence="1" type="ORF">CNEO_40240</name>
</gene>
<comment type="caution">
    <text evidence="1">The sequence shown here is derived from an EMBL/GenBank/DDBJ whole genome shotgun (WGS) entry which is preliminary data.</text>
</comment>
<dbReference type="AlphaFoldDB" id="A0AA86MLT7"/>
<proteinExistence type="predicted"/>
<name>A0AA86MLT7_9CLOT</name>
<protein>
    <submittedName>
        <fullName evidence="1">Uncharacterized protein</fullName>
    </submittedName>
</protein>